<reference evidence="3" key="3">
    <citation type="submission" date="2018-11" db="EMBL/GenBank/DDBJ databases">
        <title>Proposal to divide the Flavobacteriaceae and reorganize its genera based on Amino Acid Identity values calculated from whole genome sequences.</title>
        <authorList>
            <person name="Nicholson A.C."/>
            <person name="Gulvik C.A."/>
            <person name="Whitney A.M."/>
            <person name="Sheth M."/>
            <person name="Batra D."/>
            <person name="Pryor J."/>
            <person name="Bernardet J.-F."/>
            <person name="Hugo C."/>
            <person name="Kampfer P."/>
            <person name="Newman J.D."/>
            <person name="McQuiston J.R."/>
        </authorList>
    </citation>
    <scope>NUCLEOTIDE SEQUENCE [LARGE SCALE GENOMIC DNA]</scope>
    <source>
        <strain evidence="3">H6466</strain>
    </source>
</reference>
<dbReference type="EMBL" id="CP034160">
    <property type="protein sequence ID" value="AZI54785.1"/>
    <property type="molecule type" value="Genomic_DNA"/>
</dbReference>
<dbReference type="RefSeq" id="WP_124803079.1">
    <property type="nucleotide sequence ID" value="NZ_CP034160.1"/>
</dbReference>
<gene>
    <name evidence="1" type="ORF">EIB74_11510</name>
    <name evidence="2" type="ORF">EIB75_05765</name>
</gene>
<protein>
    <submittedName>
        <fullName evidence="2">Uncharacterized protein</fullName>
    </submittedName>
</protein>
<sequence length="114" mass="13594">MLTESKNKRKENPLNEAIGKDVQKFFRLLELHQDLREPFIQELCSKTKCKQIFNINYPVLIPILSGKEGKINGYKRYYSEPYNFNGKLYMLVNHWFVSNKSHFSKWQRIVLPIA</sequence>
<accession>A0A3G8YDJ0</accession>
<dbReference type="EMBL" id="CP034161">
    <property type="protein sequence ID" value="AZI40544.1"/>
    <property type="molecule type" value="Genomic_DNA"/>
</dbReference>
<reference evidence="2" key="1">
    <citation type="submission" date="2018-11" db="EMBL/GenBank/DDBJ databases">
        <title>Proposal to divide the Flavobacteriaceae and reorganize its genera based on Amino Acid Identity values calculated from whole genome sequences.</title>
        <authorList>
            <person name="Nicholson A.C."/>
            <person name="Gulvik C.A."/>
            <person name="Whitney A.M."/>
            <person name="Humrighouse B.W."/>
            <person name="Bell M."/>
            <person name="Holmes B."/>
            <person name="Steigerwalt A."/>
            <person name="Villarma A."/>
            <person name="Sheth M."/>
            <person name="Batra D."/>
            <person name="Pryor J."/>
            <person name="Bernardet J.-F."/>
            <person name="Hugo C."/>
            <person name="Kampfer P."/>
            <person name="Newman J."/>
            <person name="Mcquiston J.R."/>
        </authorList>
    </citation>
    <scope>NUCLEOTIDE SEQUENCE [LARGE SCALE GENOMIC DNA]</scope>
    <source>
        <strain evidence="1">F5649</strain>
        <strain evidence="2">H6466</strain>
    </source>
</reference>
<keyword evidence="4" id="KW-1185">Reference proteome</keyword>
<reference evidence="4" key="2">
    <citation type="submission" date="2018-11" db="EMBL/GenBank/DDBJ databases">
        <title>Proposal to divide the Flavobacteriaceae and reorganize its genera based on Amino Acid Identity values calculated from whole genome sequences.</title>
        <authorList>
            <person name="Nicholson A.C."/>
            <person name="Gulvik C.A."/>
            <person name="Whitney A.M."/>
            <person name="Humrighouse B.W."/>
            <person name="Bell M."/>
            <person name="Holmes B."/>
            <person name="Steigerwalt A.B."/>
            <person name="Villarma A."/>
            <person name="Sheth M."/>
            <person name="Batra D."/>
            <person name="Pryor J."/>
            <person name="Bernardet J.-F."/>
            <person name="Hugo C."/>
            <person name="Kampfer P."/>
            <person name="Newman J.D."/>
            <person name="McQuiston J.R."/>
        </authorList>
    </citation>
    <scope>NUCLEOTIDE SEQUENCE [LARGE SCALE GENOMIC DNA]</scope>
    <source>
        <strain evidence="4">F5649</strain>
    </source>
</reference>
<name>A0A3G8ZDD0_9FLAO</name>
<evidence type="ECO:0000313" key="3">
    <source>
        <dbReference type="Proteomes" id="UP000272316"/>
    </source>
</evidence>
<dbReference type="KEGG" id="eva:EIB75_05765"/>
<dbReference type="Proteomes" id="UP000281810">
    <property type="component" value="Chromosome"/>
</dbReference>
<evidence type="ECO:0000313" key="4">
    <source>
        <dbReference type="Proteomes" id="UP000281810"/>
    </source>
</evidence>
<dbReference type="Proteomes" id="UP000272316">
    <property type="component" value="Chromosome"/>
</dbReference>
<accession>A0A3G8ZDD0</accession>
<dbReference type="AlphaFoldDB" id="A0A3G8ZDD0"/>
<organism evidence="2 3">
    <name type="scientific">Epilithonimonas vandammei</name>
    <dbReference type="NCBI Taxonomy" id="2487072"/>
    <lineage>
        <taxon>Bacteria</taxon>
        <taxon>Pseudomonadati</taxon>
        <taxon>Bacteroidota</taxon>
        <taxon>Flavobacteriia</taxon>
        <taxon>Flavobacteriales</taxon>
        <taxon>Weeksellaceae</taxon>
        <taxon>Chryseobacterium group</taxon>
        <taxon>Epilithonimonas</taxon>
    </lineage>
</organism>
<evidence type="ECO:0000313" key="1">
    <source>
        <dbReference type="EMBL" id="AZI40544.1"/>
    </source>
</evidence>
<proteinExistence type="predicted"/>
<evidence type="ECO:0000313" key="2">
    <source>
        <dbReference type="EMBL" id="AZI54785.1"/>
    </source>
</evidence>